<dbReference type="KEGG" id="mcha:111025702"/>
<feature type="region of interest" description="Disordered" evidence="1">
    <location>
        <begin position="159"/>
        <end position="179"/>
    </location>
</feature>
<evidence type="ECO:0000313" key="2">
    <source>
        <dbReference type="Proteomes" id="UP000504603"/>
    </source>
</evidence>
<name>A0A6J1E204_MOMCH</name>
<keyword evidence="2" id="KW-1185">Reference proteome</keyword>
<reference evidence="3" key="1">
    <citation type="submission" date="2025-08" db="UniProtKB">
        <authorList>
            <consortium name="RefSeq"/>
        </authorList>
    </citation>
    <scope>IDENTIFICATION</scope>
    <source>
        <strain evidence="3">OHB3-1</strain>
    </source>
</reference>
<evidence type="ECO:0000256" key="1">
    <source>
        <dbReference type="SAM" id="MobiDB-lite"/>
    </source>
</evidence>
<dbReference type="AlphaFoldDB" id="A0A6J1E204"/>
<dbReference type="Proteomes" id="UP000504603">
    <property type="component" value="Unplaced"/>
</dbReference>
<organism evidence="2 3">
    <name type="scientific">Momordica charantia</name>
    <name type="common">Bitter gourd</name>
    <name type="synonym">Balsam pear</name>
    <dbReference type="NCBI Taxonomy" id="3673"/>
    <lineage>
        <taxon>Eukaryota</taxon>
        <taxon>Viridiplantae</taxon>
        <taxon>Streptophyta</taxon>
        <taxon>Embryophyta</taxon>
        <taxon>Tracheophyta</taxon>
        <taxon>Spermatophyta</taxon>
        <taxon>Magnoliopsida</taxon>
        <taxon>eudicotyledons</taxon>
        <taxon>Gunneridae</taxon>
        <taxon>Pentapetalae</taxon>
        <taxon>rosids</taxon>
        <taxon>fabids</taxon>
        <taxon>Cucurbitales</taxon>
        <taxon>Cucurbitaceae</taxon>
        <taxon>Momordiceae</taxon>
        <taxon>Momordica</taxon>
    </lineage>
</organism>
<protein>
    <submittedName>
        <fullName evidence="3">Uncharacterized protein LOC111025702</fullName>
    </submittedName>
</protein>
<accession>A0A6J1E204</accession>
<dbReference type="GeneID" id="111025702"/>
<sequence>MWSYVVKNLLISTSYDSSIQQIRVMIVYILMKGIEFNFSELIRNEIWVCAEKMVGPLIFPARIMELCLKAGVEADVEDVVMSKKSATSIRRVRGYLIVREEDSPITAADPDTRGVVTREQYDEYEKLRHVYDLLFATQHATCEFLKKLYGDGAPSLPDELAADLPSSSRPTGDDSLHDV</sequence>
<proteinExistence type="predicted"/>
<dbReference type="RefSeq" id="XP_022159289.1">
    <property type="nucleotide sequence ID" value="XM_022303597.1"/>
</dbReference>
<evidence type="ECO:0000313" key="3">
    <source>
        <dbReference type="RefSeq" id="XP_022159289.1"/>
    </source>
</evidence>
<gene>
    <name evidence="3" type="primary">LOC111025702</name>
</gene>